<dbReference type="EMBL" id="ML208303">
    <property type="protein sequence ID" value="TFK71061.1"/>
    <property type="molecule type" value="Genomic_DNA"/>
</dbReference>
<keyword evidence="2" id="KW-1185">Reference proteome</keyword>
<sequence>MALHLDQNTINAPGACFSAVGPGGAVNNNQQYLTTNRNDNRQQNRNTIGILNLTIGKSTASGDGSGNRQGCLTELTKRMAPGASYDAAQRGDPPPRCHEETRKVIRSQLTTWCETMSSDSSDCVRLLTGPAGTGKSAIVQTVVEELVRKNRLAASFFFMRANSDLNTINKFVPSIAYQLAMTHAEFRAIVTDVLAVDTAVFKKKTIQGQWQKLVLDPLCRMKPSPTPIVIVIDGIDQCRSPSQQIKLLKLVLDSTKQLGSSVRFLIGARPEPRIIRVFDESGLDDAHRIRLGESESDYTDISTFLRFSFNRIYDYRQQHHTLPSFSSVPAPWPSAEILNELVQRAAGKFAFAVEAISFVDNDNEDPRARLQLLMNPSPRTYISWPWLSRVFESDKFSLARAIRNVINTSDFRAANSRANPATGHSLPPPCVKSSQINAESIPSTLVDNPIPTYPTARVYTNHSPVSTSDVPLFGPTHDPNRSAIPISTSTISDNTYHPNHSPISISTIETFRTTNDPFRSPVSISTATKFGDTYNPNHSPVSISTIETFGSTHGPYRSLASISTAGMSGSTCNPDRSPIFISTAKIYGTTHDPNPSLASISTATISDSTQEPDGSSTPTSIGTIGPPTPSTPTLEPVVEH</sequence>
<evidence type="ECO:0000313" key="2">
    <source>
        <dbReference type="Proteomes" id="UP000308600"/>
    </source>
</evidence>
<evidence type="ECO:0000313" key="1">
    <source>
        <dbReference type="EMBL" id="TFK71061.1"/>
    </source>
</evidence>
<organism evidence="1 2">
    <name type="scientific">Pluteus cervinus</name>
    <dbReference type="NCBI Taxonomy" id="181527"/>
    <lineage>
        <taxon>Eukaryota</taxon>
        <taxon>Fungi</taxon>
        <taxon>Dikarya</taxon>
        <taxon>Basidiomycota</taxon>
        <taxon>Agaricomycotina</taxon>
        <taxon>Agaricomycetes</taxon>
        <taxon>Agaricomycetidae</taxon>
        <taxon>Agaricales</taxon>
        <taxon>Pluteineae</taxon>
        <taxon>Pluteaceae</taxon>
        <taxon>Pluteus</taxon>
    </lineage>
</organism>
<accession>A0ACD3AZ65</accession>
<gene>
    <name evidence="1" type="ORF">BDN72DRAFT_794484</name>
</gene>
<dbReference type="Proteomes" id="UP000308600">
    <property type="component" value="Unassembled WGS sequence"/>
</dbReference>
<protein>
    <submittedName>
        <fullName evidence="1">Uncharacterized protein</fullName>
    </submittedName>
</protein>
<name>A0ACD3AZ65_9AGAR</name>
<reference evidence="1 2" key="1">
    <citation type="journal article" date="2019" name="Nat. Ecol. Evol.">
        <title>Megaphylogeny resolves global patterns of mushroom evolution.</title>
        <authorList>
            <person name="Varga T."/>
            <person name="Krizsan K."/>
            <person name="Foldi C."/>
            <person name="Dima B."/>
            <person name="Sanchez-Garcia M."/>
            <person name="Sanchez-Ramirez S."/>
            <person name="Szollosi G.J."/>
            <person name="Szarkandi J.G."/>
            <person name="Papp V."/>
            <person name="Albert L."/>
            <person name="Andreopoulos W."/>
            <person name="Angelini C."/>
            <person name="Antonin V."/>
            <person name="Barry K.W."/>
            <person name="Bougher N.L."/>
            <person name="Buchanan P."/>
            <person name="Buyck B."/>
            <person name="Bense V."/>
            <person name="Catcheside P."/>
            <person name="Chovatia M."/>
            <person name="Cooper J."/>
            <person name="Damon W."/>
            <person name="Desjardin D."/>
            <person name="Finy P."/>
            <person name="Geml J."/>
            <person name="Haridas S."/>
            <person name="Hughes K."/>
            <person name="Justo A."/>
            <person name="Karasinski D."/>
            <person name="Kautmanova I."/>
            <person name="Kiss B."/>
            <person name="Kocsube S."/>
            <person name="Kotiranta H."/>
            <person name="LaButti K.M."/>
            <person name="Lechner B.E."/>
            <person name="Liimatainen K."/>
            <person name="Lipzen A."/>
            <person name="Lukacs Z."/>
            <person name="Mihaltcheva S."/>
            <person name="Morgado L.N."/>
            <person name="Niskanen T."/>
            <person name="Noordeloos M.E."/>
            <person name="Ohm R.A."/>
            <person name="Ortiz-Santana B."/>
            <person name="Ovrebo C."/>
            <person name="Racz N."/>
            <person name="Riley R."/>
            <person name="Savchenko A."/>
            <person name="Shiryaev A."/>
            <person name="Soop K."/>
            <person name="Spirin V."/>
            <person name="Szebenyi C."/>
            <person name="Tomsovsky M."/>
            <person name="Tulloss R.E."/>
            <person name="Uehling J."/>
            <person name="Grigoriev I.V."/>
            <person name="Vagvolgyi C."/>
            <person name="Papp T."/>
            <person name="Martin F.M."/>
            <person name="Miettinen O."/>
            <person name="Hibbett D.S."/>
            <person name="Nagy L.G."/>
        </authorList>
    </citation>
    <scope>NUCLEOTIDE SEQUENCE [LARGE SCALE GENOMIC DNA]</scope>
    <source>
        <strain evidence="1 2">NL-1719</strain>
    </source>
</reference>
<proteinExistence type="predicted"/>